<proteinExistence type="predicted"/>
<accession>A0A8J5CZ50</accession>
<dbReference type="GO" id="GO:0005829">
    <property type="term" value="C:cytosol"/>
    <property type="evidence" value="ECO:0007669"/>
    <property type="project" value="TreeGrafter"/>
</dbReference>
<dbReference type="AlphaFoldDB" id="A0A8J5CZ50"/>
<dbReference type="GO" id="GO:0034237">
    <property type="term" value="F:protein kinase A regulatory subunit binding"/>
    <property type="evidence" value="ECO:0007669"/>
    <property type="project" value="TreeGrafter"/>
</dbReference>
<dbReference type="Proteomes" id="UP000770661">
    <property type="component" value="Unassembled WGS sequence"/>
</dbReference>
<dbReference type="PANTHER" id="PTHR15934">
    <property type="entry name" value="RNA 2',3'-CYCLIC PHOSPHODIESTERASE"/>
    <property type="match status" value="1"/>
</dbReference>
<protein>
    <submittedName>
        <fullName evidence="3">Uncharacterized protein</fullName>
    </submittedName>
</protein>
<organism evidence="3 4">
    <name type="scientific">Chionoecetes opilio</name>
    <name type="common">Atlantic snow crab</name>
    <name type="synonym">Cancer opilio</name>
    <dbReference type="NCBI Taxonomy" id="41210"/>
    <lineage>
        <taxon>Eukaryota</taxon>
        <taxon>Metazoa</taxon>
        <taxon>Ecdysozoa</taxon>
        <taxon>Arthropoda</taxon>
        <taxon>Crustacea</taxon>
        <taxon>Multicrustacea</taxon>
        <taxon>Malacostraca</taxon>
        <taxon>Eumalacostraca</taxon>
        <taxon>Eucarida</taxon>
        <taxon>Decapoda</taxon>
        <taxon>Pleocyemata</taxon>
        <taxon>Brachyura</taxon>
        <taxon>Eubrachyura</taxon>
        <taxon>Majoidea</taxon>
        <taxon>Majidae</taxon>
        <taxon>Chionoecetes</taxon>
    </lineage>
</organism>
<dbReference type="EMBL" id="JACEEZ010005145">
    <property type="protein sequence ID" value="KAG0725851.1"/>
    <property type="molecule type" value="Genomic_DNA"/>
</dbReference>
<dbReference type="GO" id="GO:0010738">
    <property type="term" value="P:regulation of protein kinase A signaling"/>
    <property type="evidence" value="ECO:0007669"/>
    <property type="project" value="TreeGrafter"/>
</dbReference>
<feature type="transmembrane region" description="Helical" evidence="2">
    <location>
        <begin position="112"/>
        <end position="134"/>
    </location>
</feature>
<name>A0A8J5CZ50_CHIOP</name>
<dbReference type="PANTHER" id="PTHR15934:SF2">
    <property type="entry name" value="A-KINASE ANCHOR PROTEIN 7-LIKE PHOSPHOESTERASE DOMAIN-CONTAINING PROTEIN"/>
    <property type="match status" value="1"/>
</dbReference>
<comment type="caution">
    <text evidence="3">The sequence shown here is derived from an EMBL/GenBank/DDBJ whole genome shotgun (WGS) entry which is preliminary data.</text>
</comment>
<gene>
    <name evidence="3" type="ORF">GWK47_037805</name>
</gene>
<reference evidence="3" key="1">
    <citation type="submission" date="2020-07" db="EMBL/GenBank/DDBJ databases">
        <title>The High-quality genome of the commercially important snow crab, Chionoecetes opilio.</title>
        <authorList>
            <person name="Jeong J.-H."/>
            <person name="Ryu S."/>
        </authorList>
    </citation>
    <scope>NUCLEOTIDE SEQUENCE</scope>
    <source>
        <strain evidence="3">MADBK_172401_WGS</strain>
        <tissue evidence="3">Digestive gland</tissue>
    </source>
</reference>
<evidence type="ECO:0000256" key="1">
    <source>
        <dbReference type="SAM" id="MobiDB-lite"/>
    </source>
</evidence>
<keyword evidence="2" id="KW-0472">Membrane</keyword>
<dbReference type="OrthoDB" id="277832at2759"/>
<keyword evidence="2" id="KW-0812">Transmembrane</keyword>
<sequence>MSLLLIRTVSNATRPFQHPAVKKIDPCSYRQHLDLHFGSQTVSGLQLLAMNKNKDEHRYYHKEKEVAFVNEETDHSRCCFPRRPILPPAPCRTYSTAAATPGEHRENVSDTWLLPLAGAATIAAGALMLMVALARAQGNHSFSHLSSLCRTSSPPVPGRCHRGGASGPTPGGQPSGRSLGFGPLSSV</sequence>
<keyword evidence="2" id="KW-1133">Transmembrane helix</keyword>
<dbReference type="InterPro" id="IPR052641">
    <property type="entry name" value="AKAP7_isoform_gamma"/>
</dbReference>
<evidence type="ECO:0000313" key="3">
    <source>
        <dbReference type="EMBL" id="KAG0725851.1"/>
    </source>
</evidence>
<feature type="compositionally biased region" description="Gly residues" evidence="1">
    <location>
        <begin position="164"/>
        <end position="174"/>
    </location>
</feature>
<dbReference type="Gene3D" id="3.90.1140.10">
    <property type="entry name" value="Cyclic phosphodiesterase"/>
    <property type="match status" value="1"/>
</dbReference>
<evidence type="ECO:0000256" key="2">
    <source>
        <dbReference type="SAM" id="Phobius"/>
    </source>
</evidence>
<keyword evidence="4" id="KW-1185">Reference proteome</keyword>
<feature type="region of interest" description="Disordered" evidence="1">
    <location>
        <begin position="153"/>
        <end position="187"/>
    </location>
</feature>
<evidence type="ECO:0000313" key="4">
    <source>
        <dbReference type="Proteomes" id="UP000770661"/>
    </source>
</evidence>